<dbReference type="Proteomes" id="UP001153321">
    <property type="component" value="Chromosome 25"/>
</dbReference>
<feature type="compositionally biased region" description="Gly residues" evidence="1">
    <location>
        <begin position="184"/>
        <end position="208"/>
    </location>
</feature>
<feature type="region of interest" description="Disordered" evidence="1">
    <location>
        <begin position="52"/>
        <end position="223"/>
    </location>
</feature>
<organism evidence="2 3">
    <name type="scientific">Spodoptera littoralis</name>
    <name type="common">Egyptian cotton leafworm</name>
    <dbReference type="NCBI Taxonomy" id="7109"/>
    <lineage>
        <taxon>Eukaryota</taxon>
        <taxon>Metazoa</taxon>
        <taxon>Ecdysozoa</taxon>
        <taxon>Arthropoda</taxon>
        <taxon>Hexapoda</taxon>
        <taxon>Insecta</taxon>
        <taxon>Pterygota</taxon>
        <taxon>Neoptera</taxon>
        <taxon>Endopterygota</taxon>
        <taxon>Lepidoptera</taxon>
        <taxon>Glossata</taxon>
        <taxon>Ditrysia</taxon>
        <taxon>Noctuoidea</taxon>
        <taxon>Noctuidae</taxon>
        <taxon>Amphipyrinae</taxon>
        <taxon>Spodoptera</taxon>
    </lineage>
</organism>
<accession>A0A9P0I9M0</accession>
<feature type="compositionally biased region" description="Basic and acidic residues" evidence="1">
    <location>
        <begin position="59"/>
        <end position="74"/>
    </location>
</feature>
<evidence type="ECO:0000313" key="3">
    <source>
        <dbReference type="Proteomes" id="UP001153321"/>
    </source>
</evidence>
<name>A0A9P0I9M0_SPOLI</name>
<evidence type="ECO:0008006" key="4">
    <source>
        <dbReference type="Google" id="ProtNLM"/>
    </source>
</evidence>
<dbReference type="AlphaFoldDB" id="A0A9P0I9M0"/>
<protein>
    <recommendedName>
        <fullName evidence="4">Cysteine-rich transmembrane CYSTM domain-containing protein</fullName>
    </recommendedName>
</protein>
<keyword evidence="3" id="KW-1185">Reference proteome</keyword>
<reference evidence="2" key="1">
    <citation type="submission" date="2022-02" db="EMBL/GenBank/DDBJ databases">
        <authorList>
            <person name="King R."/>
        </authorList>
    </citation>
    <scope>NUCLEOTIDE SEQUENCE</scope>
</reference>
<evidence type="ECO:0000256" key="1">
    <source>
        <dbReference type="SAM" id="MobiDB-lite"/>
    </source>
</evidence>
<gene>
    <name evidence="2" type="ORF">SPLIT_LOCUS7306</name>
</gene>
<feature type="region of interest" description="Disordered" evidence="1">
    <location>
        <begin position="258"/>
        <end position="280"/>
    </location>
</feature>
<sequence>MGNVIQTIQQQIPERCRRLRDRCRRPNRIAYRPSGNSGYEEYPQDRYKITHANSGTQMEYHRSTQKYEADHRSTQTEPSSSQPYKPTYSSTTTIAYGHTPNHPNRGTPNYAQGSQPQPGGYPQPQGATYPQNTEYPSGGPYQRGYPQSSGQHTYPNQQQGGYPPPQGGYGYPPPQQGGYPPPQGGYGGYPPQQGGYGGYPPQQGGYGGYPPQQGYGPPQQQNPTGGMANKAGMAACIACLTCFFCSCCPGLMGGGMGNDVEGGGVDGTANVSSPGDDDDN</sequence>
<feature type="compositionally biased region" description="Polar residues" evidence="1">
    <location>
        <begin position="75"/>
        <end position="94"/>
    </location>
</feature>
<evidence type="ECO:0000313" key="2">
    <source>
        <dbReference type="EMBL" id="CAH1641950.1"/>
    </source>
</evidence>
<feature type="compositionally biased region" description="Pro residues" evidence="1">
    <location>
        <begin position="162"/>
        <end position="183"/>
    </location>
</feature>
<feature type="compositionally biased region" description="Low complexity" evidence="1">
    <location>
        <begin position="110"/>
        <end position="131"/>
    </location>
</feature>
<feature type="compositionally biased region" description="Low complexity" evidence="1">
    <location>
        <begin position="209"/>
        <end position="223"/>
    </location>
</feature>
<dbReference type="EMBL" id="LR824556">
    <property type="protein sequence ID" value="CAH1641950.1"/>
    <property type="molecule type" value="Genomic_DNA"/>
</dbReference>
<proteinExistence type="predicted"/>